<name>A0A5N8XEH9_9ACTN</name>
<dbReference type="AlphaFoldDB" id="A0A5N8XEH9"/>
<comment type="caution">
    <text evidence="1">The sequence shown here is derived from an EMBL/GenBank/DDBJ whole genome shotgun (WGS) entry which is preliminary data.</text>
</comment>
<evidence type="ECO:0008006" key="3">
    <source>
        <dbReference type="Google" id="ProtNLM"/>
    </source>
</evidence>
<organism evidence="1 2">
    <name type="scientific">Streptomyces spongiae</name>
    <dbReference type="NCBI Taxonomy" id="565072"/>
    <lineage>
        <taxon>Bacteria</taxon>
        <taxon>Bacillati</taxon>
        <taxon>Actinomycetota</taxon>
        <taxon>Actinomycetes</taxon>
        <taxon>Kitasatosporales</taxon>
        <taxon>Streptomycetaceae</taxon>
        <taxon>Streptomyces</taxon>
    </lineage>
</organism>
<gene>
    <name evidence="1" type="ORF">FNH08_12295</name>
</gene>
<keyword evidence="2" id="KW-1185">Reference proteome</keyword>
<protein>
    <recommendedName>
        <fullName evidence="3">WXG100 family type VII secretion target</fullName>
    </recommendedName>
</protein>
<dbReference type="EMBL" id="VJZC01000063">
    <property type="protein sequence ID" value="MPY57920.1"/>
    <property type="molecule type" value="Genomic_DNA"/>
</dbReference>
<dbReference type="Proteomes" id="UP000400924">
    <property type="component" value="Unassembled WGS sequence"/>
</dbReference>
<accession>A0A5N8XEH9</accession>
<sequence length="99" mass="11129">MATLHIDEEMVENTARNLNNAVDHDLVPKLTSLQNEVVTLLDSGMVLPASRAKLEDSYSAFNKSVTEAVTNIKQFALQYQKVKDNFLMTDKQIRDSMPS</sequence>
<evidence type="ECO:0000313" key="1">
    <source>
        <dbReference type="EMBL" id="MPY57920.1"/>
    </source>
</evidence>
<proteinExistence type="predicted"/>
<evidence type="ECO:0000313" key="2">
    <source>
        <dbReference type="Proteomes" id="UP000400924"/>
    </source>
</evidence>
<dbReference type="RefSeq" id="WP_152771510.1">
    <property type="nucleotide sequence ID" value="NZ_VJZC01000063.1"/>
</dbReference>
<dbReference type="OrthoDB" id="4350663at2"/>
<reference evidence="1 2" key="1">
    <citation type="submission" date="2019-07" db="EMBL/GenBank/DDBJ databases">
        <title>New species of Amycolatopsis and Streptomyces.</title>
        <authorList>
            <person name="Duangmal K."/>
            <person name="Teo W.F.A."/>
            <person name="Lipun K."/>
        </authorList>
    </citation>
    <scope>NUCLEOTIDE SEQUENCE [LARGE SCALE GENOMIC DNA]</scope>
    <source>
        <strain evidence="1 2">NBRC 106415</strain>
    </source>
</reference>